<accession>A0A979G3G9</accession>
<evidence type="ECO:0000313" key="1">
    <source>
        <dbReference type="EMBL" id="ACU59993.1"/>
    </source>
</evidence>
<sequence>MFQNIALFSKQHNIISAAGPHWTPKVRIYCTCTLDTALVLYLDGRIKILSN</sequence>
<reference evidence="2" key="1">
    <citation type="submission" date="2009-08" db="EMBL/GenBank/DDBJ databases">
        <title>The complete genome of Chitinophaga pinensis DSM 2588.</title>
        <authorList>
            <consortium name="US DOE Joint Genome Institute (JGI-PGF)"/>
            <person name="Lucas S."/>
            <person name="Copeland A."/>
            <person name="Lapidus A."/>
            <person name="Glavina del Rio T."/>
            <person name="Dalin E."/>
            <person name="Tice H."/>
            <person name="Bruce D."/>
            <person name="Goodwin L."/>
            <person name="Pitluck S."/>
            <person name="Kyrpides N."/>
            <person name="Mavromatis K."/>
            <person name="Ivanova N."/>
            <person name="Mikhailova N."/>
            <person name="Sims D."/>
            <person name="Meinche L."/>
            <person name="Brettin T."/>
            <person name="Detter J.C."/>
            <person name="Han C."/>
            <person name="Larimer F."/>
            <person name="Land M."/>
            <person name="Hauser L."/>
            <person name="Markowitz V."/>
            <person name="Cheng J.-F."/>
            <person name="Hugenholtz P."/>
            <person name="Woyke T."/>
            <person name="Wu D."/>
            <person name="Spring S."/>
            <person name="Klenk H.-P."/>
            <person name="Eisen J.A."/>
        </authorList>
    </citation>
    <scope>NUCLEOTIDE SEQUENCE [LARGE SCALE GENOMIC DNA]</scope>
    <source>
        <strain evidence="2">ATCC 43595 / DSM 2588 / LMG 13176 / NBRC 15968 / NCIMB 11800 / UQM 2034</strain>
    </source>
</reference>
<dbReference type="KEGG" id="cpi:Cpin_2505"/>
<proteinExistence type="predicted"/>
<dbReference type="AlphaFoldDB" id="A0A979G3G9"/>
<dbReference type="EMBL" id="CP001699">
    <property type="protein sequence ID" value="ACU59993.1"/>
    <property type="molecule type" value="Genomic_DNA"/>
</dbReference>
<dbReference type="Proteomes" id="UP000002215">
    <property type="component" value="Chromosome"/>
</dbReference>
<reference evidence="1 2" key="2">
    <citation type="journal article" date="2010" name="Stand. Genomic Sci.">
        <title>Complete genome sequence of Chitinophaga pinensis type strain (UQM 2034).</title>
        <authorList>
            <person name="Glavina Del Rio T."/>
            <person name="Abt B."/>
            <person name="Spring S."/>
            <person name="Lapidus A."/>
            <person name="Nolan M."/>
            <person name="Tice H."/>
            <person name="Copeland A."/>
            <person name="Cheng J.F."/>
            <person name="Chen F."/>
            <person name="Bruce D."/>
            <person name="Goodwin L."/>
            <person name="Pitluck S."/>
            <person name="Ivanova N."/>
            <person name="Mavromatis K."/>
            <person name="Mikhailova N."/>
            <person name="Pati A."/>
            <person name="Chen A."/>
            <person name="Palaniappan K."/>
            <person name="Land M."/>
            <person name="Hauser L."/>
            <person name="Chang Y.J."/>
            <person name="Jeffries C.D."/>
            <person name="Chain P."/>
            <person name="Saunders E."/>
            <person name="Detter J.C."/>
            <person name="Brettin T."/>
            <person name="Rohde M."/>
            <person name="Goker M."/>
            <person name="Bristow J."/>
            <person name="Eisen J.A."/>
            <person name="Markowitz V."/>
            <person name="Hugenholtz P."/>
            <person name="Kyrpides N.C."/>
            <person name="Klenk H.P."/>
            <person name="Lucas S."/>
        </authorList>
    </citation>
    <scope>NUCLEOTIDE SEQUENCE [LARGE SCALE GENOMIC DNA]</scope>
    <source>
        <strain evidence="2">ATCC 43595 / DSM 2588 / LMG 13176 / NBRC 15968 / NCIMB 11800 / UQM 2034</strain>
    </source>
</reference>
<organism evidence="1 2">
    <name type="scientific">Chitinophaga pinensis (strain ATCC 43595 / DSM 2588 / LMG 13176 / NBRC 15968 / NCIMB 11800 / UQM 2034)</name>
    <dbReference type="NCBI Taxonomy" id="485918"/>
    <lineage>
        <taxon>Bacteria</taxon>
        <taxon>Pseudomonadati</taxon>
        <taxon>Bacteroidota</taxon>
        <taxon>Chitinophagia</taxon>
        <taxon>Chitinophagales</taxon>
        <taxon>Chitinophagaceae</taxon>
        <taxon>Chitinophaga</taxon>
    </lineage>
</organism>
<protein>
    <submittedName>
        <fullName evidence="1">Uncharacterized protein</fullName>
    </submittedName>
</protein>
<gene>
    <name evidence="1" type="ordered locus">Cpin_2505</name>
</gene>
<evidence type="ECO:0000313" key="2">
    <source>
        <dbReference type="Proteomes" id="UP000002215"/>
    </source>
</evidence>
<name>A0A979G3G9_CHIPD</name>